<name>A0A191ZHD4_9GAMM</name>
<dbReference type="PANTHER" id="PTHR43792:SF8">
    <property type="entry name" value="[RIBOSOMAL PROTEIN US5]-ALANINE N-ACETYLTRANSFERASE"/>
    <property type="match status" value="1"/>
</dbReference>
<keyword evidence="6" id="KW-1185">Reference proteome</keyword>
<evidence type="ECO:0000256" key="3">
    <source>
        <dbReference type="ARBA" id="ARBA00038502"/>
    </source>
</evidence>
<dbReference type="RefSeq" id="WP_066099882.1">
    <property type="nucleotide sequence ID" value="NZ_CP016027.1"/>
</dbReference>
<organism evidence="5 6">
    <name type="scientific">Halothiobacillus diazotrophicus</name>
    <dbReference type="NCBI Taxonomy" id="1860122"/>
    <lineage>
        <taxon>Bacteria</taxon>
        <taxon>Pseudomonadati</taxon>
        <taxon>Pseudomonadota</taxon>
        <taxon>Gammaproteobacteria</taxon>
        <taxon>Chromatiales</taxon>
        <taxon>Halothiobacillaceae</taxon>
        <taxon>Halothiobacillus</taxon>
    </lineage>
</organism>
<dbReference type="EMBL" id="CP016027">
    <property type="protein sequence ID" value="ANJ67301.1"/>
    <property type="molecule type" value="Genomic_DNA"/>
</dbReference>
<reference evidence="5 6" key="1">
    <citation type="submission" date="2016-06" db="EMBL/GenBank/DDBJ databases">
        <title>Insight into the functional genes involving in sulfur oxidation in Pearl River water.</title>
        <authorList>
            <person name="Luo J."/>
            <person name="Tan X."/>
            <person name="Lin W."/>
        </authorList>
    </citation>
    <scope>NUCLEOTIDE SEQUENCE [LARGE SCALE GENOMIC DNA]</scope>
    <source>
        <strain evidence="5 6">LS2</strain>
    </source>
</reference>
<dbReference type="InterPro" id="IPR016181">
    <property type="entry name" value="Acyl_CoA_acyltransferase"/>
</dbReference>
<dbReference type="PROSITE" id="PS51186">
    <property type="entry name" value="GNAT"/>
    <property type="match status" value="1"/>
</dbReference>
<evidence type="ECO:0000256" key="1">
    <source>
        <dbReference type="ARBA" id="ARBA00022679"/>
    </source>
</evidence>
<dbReference type="SUPFAM" id="SSF55729">
    <property type="entry name" value="Acyl-CoA N-acyltransferases (Nat)"/>
    <property type="match status" value="1"/>
</dbReference>
<dbReference type="STRING" id="1860122.A9404_07815"/>
<evidence type="ECO:0000313" key="6">
    <source>
        <dbReference type="Proteomes" id="UP000078596"/>
    </source>
</evidence>
<dbReference type="GO" id="GO:0016747">
    <property type="term" value="F:acyltransferase activity, transferring groups other than amino-acyl groups"/>
    <property type="evidence" value="ECO:0007669"/>
    <property type="project" value="InterPro"/>
</dbReference>
<dbReference type="PANTHER" id="PTHR43792">
    <property type="entry name" value="GNAT FAMILY, PUTATIVE (AFU_ORTHOLOGUE AFUA_3G00765)-RELATED-RELATED"/>
    <property type="match status" value="1"/>
</dbReference>
<feature type="domain" description="N-acetyltransferase" evidence="4">
    <location>
        <begin position="11"/>
        <end position="173"/>
    </location>
</feature>
<evidence type="ECO:0000256" key="2">
    <source>
        <dbReference type="ARBA" id="ARBA00023315"/>
    </source>
</evidence>
<dbReference type="OrthoDB" id="9801656at2"/>
<protein>
    <recommendedName>
        <fullName evidence="4">N-acetyltransferase domain-containing protein</fullName>
    </recommendedName>
</protein>
<proteinExistence type="inferred from homology"/>
<evidence type="ECO:0000313" key="5">
    <source>
        <dbReference type="EMBL" id="ANJ67301.1"/>
    </source>
</evidence>
<keyword evidence="2" id="KW-0012">Acyltransferase</keyword>
<dbReference type="KEGG" id="haz:A9404_07815"/>
<dbReference type="AlphaFoldDB" id="A0A191ZHD4"/>
<sequence length="181" mass="19963">MPMPILESTRLVLRPFHVADAPRVQQLAGLRQVAETTSHIPHPYPDGAAVDWIAGHEPAFQAGQALTLAMTDGHTGRLMGAVSLIDIRPAHRRAALGYWVGVDFWGRGFCTEAVQALMAYAEAEWQITRFVGQCFARNPASARVMEKCGMTEEGMLRRHACIRGAYEDIRVLARNLPGRDA</sequence>
<dbReference type="Pfam" id="PF13302">
    <property type="entry name" value="Acetyltransf_3"/>
    <property type="match status" value="1"/>
</dbReference>
<gene>
    <name evidence="5" type="ORF">A9404_07815</name>
</gene>
<dbReference type="Proteomes" id="UP000078596">
    <property type="component" value="Chromosome"/>
</dbReference>
<comment type="similarity">
    <text evidence="3">Belongs to the acetyltransferase family. RimJ subfamily.</text>
</comment>
<accession>A0A191ZHD4</accession>
<dbReference type="Gene3D" id="3.40.630.30">
    <property type="match status" value="1"/>
</dbReference>
<keyword evidence="1" id="KW-0808">Transferase</keyword>
<dbReference type="InterPro" id="IPR000182">
    <property type="entry name" value="GNAT_dom"/>
</dbReference>
<dbReference type="InterPro" id="IPR051531">
    <property type="entry name" value="N-acetyltransferase"/>
</dbReference>
<evidence type="ECO:0000259" key="4">
    <source>
        <dbReference type="PROSITE" id="PS51186"/>
    </source>
</evidence>